<gene>
    <name evidence="3" type="ORF">CTHT_0019010</name>
</gene>
<feature type="region of interest" description="Disordered" evidence="1">
    <location>
        <begin position="268"/>
        <end position="290"/>
    </location>
</feature>
<dbReference type="InterPro" id="IPR038921">
    <property type="entry name" value="YOR389W-like"/>
</dbReference>
<dbReference type="Proteomes" id="UP000008066">
    <property type="component" value="Unassembled WGS sequence"/>
</dbReference>
<accession>G0S2Z1</accession>
<dbReference type="PANTHER" id="PTHR35204">
    <property type="entry name" value="YALI0A21131P"/>
    <property type="match status" value="1"/>
</dbReference>
<feature type="compositionally biased region" description="Basic and acidic residues" evidence="1">
    <location>
        <begin position="268"/>
        <end position="277"/>
    </location>
</feature>
<evidence type="ECO:0000313" key="3">
    <source>
        <dbReference type="EMBL" id="EGS22374.1"/>
    </source>
</evidence>
<evidence type="ECO:0000256" key="2">
    <source>
        <dbReference type="SAM" id="SignalP"/>
    </source>
</evidence>
<dbReference type="AlphaFoldDB" id="G0S2Z1"/>
<proteinExistence type="predicted"/>
<dbReference type="EMBL" id="GL988040">
    <property type="protein sequence ID" value="EGS22374.1"/>
    <property type="molecule type" value="Genomic_DNA"/>
</dbReference>
<dbReference type="RefSeq" id="XP_006692393.1">
    <property type="nucleotide sequence ID" value="XM_006692330.1"/>
</dbReference>
<dbReference type="PANTHER" id="PTHR35204:SF1">
    <property type="entry name" value="ENTEROTOXIN"/>
    <property type="match status" value="1"/>
</dbReference>
<dbReference type="OMA" id="WPMGTVE"/>
<dbReference type="HOGENOM" id="CLU_017366_2_0_1"/>
<feature type="chain" id="PRO_5003408849" evidence="2">
    <location>
        <begin position="21"/>
        <end position="574"/>
    </location>
</feature>
<sequence length="574" mass="63441">MLTLSQLAALGLAVSSLCSATPEAAGQSLIANSTIVPSEAAARKNAFAIFNSLHSALRQWGSSLNHNGMSLFLVIIPPGVVLHHGTHSPIPPKGPEWLAFEIEHAEQFARARHKFPPPSSPGSEPGGRPGVSPGPPPFPNAKDEQHPFPFPPAISSKDHLPHPKPWTKVGGEEESHGYLHTYRTIAPLPLLYLDGTSAGNTPQGTLDTQDFLLRLNRTADIMDEWGRARELCDLVTAWGLSGVIRMEAGFEVILCDFKDPAIKFDGARQRPDAKFERPPGPPGSGRQDEGEQVRIFEYMRAVARRYDGIGSGRANIDWRAVVSALWYDVDVVWERGMPRLSGLTDEQLKGLRSRIEELVRKRGSGAETESGIDWQAVVDMIVARYAERLQVMVQDESLLQLIRVEVSSLLDTYIDYGEKDEGFSAAMARCAKMYTSPLTLTTLEDHAILAAVETVTFAICTALFDVRKLVVENEDADEAAVEKAKQVVKNLMQKLGWTTFKKCTPGCGYGEVCFIPMWPFGDRDSYKKPNCRNATTITRGWWENSYWDWMFPRKPPSDGEGSRKGLERGNAGNL</sequence>
<dbReference type="KEGG" id="cthr:CTHT_0019010"/>
<keyword evidence="2" id="KW-0732">Signal</keyword>
<reference evidence="3 4" key="1">
    <citation type="journal article" date="2011" name="Cell">
        <title>Insight into structure and assembly of the nuclear pore complex by utilizing the genome of a eukaryotic thermophile.</title>
        <authorList>
            <person name="Amlacher S."/>
            <person name="Sarges P."/>
            <person name="Flemming D."/>
            <person name="van Noort V."/>
            <person name="Kunze R."/>
            <person name="Devos D.P."/>
            <person name="Arumugam M."/>
            <person name="Bork P."/>
            <person name="Hurt E."/>
        </authorList>
    </citation>
    <scope>NUCLEOTIDE SEQUENCE [LARGE SCALE GENOMIC DNA]</scope>
    <source>
        <strain evidence="4">DSM 1495 / CBS 144.50 / IMI 039719</strain>
    </source>
</reference>
<dbReference type="GeneID" id="18255939"/>
<keyword evidence="4" id="KW-1185">Reference proteome</keyword>
<feature type="signal peptide" evidence="2">
    <location>
        <begin position="1"/>
        <end position="20"/>
    </location>
</feature>
<evidence type="ECO:0000256" key="1">
    <source>
        <dbReference type="SAM" id="MobiDB-lite"/>
    </source>
</evidence>
<dbReference type="OrthoDB" id="10261782at2759"/>
<protein>
    <submittedName>
        <fullName evidence="3">Uncharacterized protein</fullName>
    </submittedName>
</protein>
<name>G0S2Z1_CHATD</name>
<evidence type="ECO:0000313" key="4">
    <source>
        <dbReference type="Proteomes" id="UP000008066"/>
    </source>
</evidence>
<feature type="region of interest" description="Disordered" evidence="1">
    <location>
        <begin position="112"/>
        <end position="172"/>
    </location>
</feature>
<organism evidence="4">
    <name type="scientific">Chaetomium thermophilum (strain DSM 1495 / CBS 144.50 / IMI 039719)</name>
    <name type="common">Thermochaetoides thermophila</name>
    <dbReference type="NCBI Taxonomy" id="759272"/>
    <lineage>
        <taxon>Eukaryota</taxon>
        <taxon>Fungi</taxon>
        <taxon>Dikarya</taxon>
        <taxon>Ascomycota</taxon>
        <taxon>Pezizomycotina</taxon>
        <taxon>Sordariomycetes</taxon>
        <taxon>Sordariomycetidae</taxon>
        <taxon>Sordariales</taxon>
        <taxon>Chaetomiaceae</taxon>
        <taxon>Thermochaetoides</taxon>
    </lineage>
</organism>
<dbReference type="eggNOG" id="ENOG502QRJE">
    <property type="taxonomic scope" value="Eukaryota"/>
</dbReference>